<accession>M8CUN2</accession>
<keyword evidence="1" id="KW-0175">Coiled coil</keyword>
<dbReference type="Proteomes" id="UP000013242">
    <property type="component" value="Unassembled WGS sequence"/>
</dbReference>
<evidence type="ECO:0000313" key="4">
    <source>
        <dbReference type="Proteomes" id="UP000013242"/>
    </source>
</evidence>
<reference evidence="3 4" key="1">
    <citation type="journal article" date="2013" name="PLoS ONE">
        <title>Genomic Evaluation of Thermoanaerobacter spp. for the Construction of Designer Co-Cultures to Improve Lignocellulosic Biofuel Production.</title>
        <authorList>
            <person name="Verbeke T.J."/>
            <person name="Zhang X."/>
            <person name="Henrissat B."/>
            <person name="Spicer V."/>
            <person name="Rydzak T."/>
            <person name="Krokhin O.V."/>
            <person name="Fristensky B."/>
            <person name="Levin D.B."/>
            <person name="Sparling R."/>
        </authorList>
    </citation>
    <scope>NUCLEOTIDE SEQUENCE [LARGE SCALE GENOMIC DNA]</scope>
    <source>
        <strain evidence="3 4">WC1</strain>
    </source>
</reference>
<dbReference type="InterPro" id="IPR053058">
    <property type="entry name" value="Mulikevirus_tape_measure"/>
</dbReference>
<dbReference type="NCBIfam" id="TIGR02675">
    <property type="entry name" value="tape_meas_nterm"/>
    <property type="match status" value="1"/>
</dbReference>
<evidence type="ECO:0000256" key="1">
    <source>
        <dbReference type="SAM" id="Coils"/>
    </source>
</evidence>
<evidence type="ECO:0000259" key="2">
    <source>
        <dbReference type="Pfam" id="PF20155"/>
    </source>
</evidence>
<keyword evidence="4" id="KW-1185">Reference proteome</keyword>
<evidence type="ECO:0000313" key="3">
    <source>
        <dbReference type="EMBL" id="EMT38139.1"/>
    </source>
</evidence>
<proteinExistence type="predicted"/>
<organism evidence="3 4">
    <name type="scientific">Thermoanaerobacter thermohydrosulfuricus WC1</name>
    <dbReference type="NCBI Taxonomy" id="1198630"/>
    <lineage>
        <taxon>Bacteria</taxon>
        <taxon>Bacillati</taxon>
        <taxon>Bacillota</taxon>
        <taxon>Clostridia</taxon>
        <taxon>Thermoanaerobacterales</taxon>
        <taxon>Thermoanaerobacteraceae</taxon>
        <taxon>Thermoanaerobacter</taxon>
    </lineage>
</organism>
<comment type="caution">
    <text evidence="3">The sequence shown here is derived from an EMBL/GenBank/DDBJ whole genome shotgun (WGS) entry which is preliminary data.</text>
</comment>
<dbReference type="InterPro" id="IPR013491">
    <property type="entry name" value="Tape_meas_N"/>
</dbReference>
<feature type="coiled-coil region" evidence="1">
    <location>
        <begin position="23"/>
        <end position="50"/>
    </location>
</feature>
<dbReference type="AlphaFoldDB" id="M8CUN2"/>
<dbReference type="EMBL" id="AMYG01000057">
    <property type="protein sequence ID" value="EMT38139.1"/>
    <property type="molecule type" value="Genomic_DNA"/>
</dbReference>
<dbReference type="RefSeq" id="WP_004404210.1">
    <property type="nucleotide sequence ID" value="NZ_KB731305.1"/>
</dbReference>
<dbReference type="Pfam" id="PF20155">
    <property type="entry name" value="TMP_3"/>
    <property type="match status" value="1"/>
</dbReference>
<feature type="domain" description="Tape measure protein N-terminal" evidence="2">
    <location>
        <begin position="124"/>
        <end position="305"/>
    </location>
</feature>
<sequence>MAESEIYRIEIPIIVDDQSEAPIERARERVNRFQRSAEKTNERLRRMAAREYRLGISTRDRVSPTLSKIQRNLYGIANKTWKITLQAKDKATDVIKRAIGFITSPLALLGAGAGATAAVTFPLKLAADFEQAQMSLDFYLGSAEKGKKAFEDLVEFAAKTPFEFPFLQQSMIMLMGAGYSYDKAKRALIAFGDAAGRTGAGMSGIENAMIGFTQIASAGTLNLQDLKQVALNLRVPLNIFAKELGVAESELGNIGEKGIPAQKAMEAIVRTLEKRFGGGMQELSESLSGLMSTLKDTARLAVYSFGKGMEGPVKRILLDLVDVTDYSSARFQEFQRKLEDAGRRVGEKFEYLYQSAKKFFDELTMRKDWQQADWGGKLGILIDKAAKIVIPKMVKLGADLGIALGENLVNALANTILDNPLAAVVFGILAGIYTPGPIQLKVTIAVGIIAAPLIKKLLEWIVGGAQAIARKIPGTEAYVEAKVRETSKTLEKFEHIKKTTPRNEPIFKGTAIEAPKHAAGGIFTQPHLALVAEAGPEAIIPLSGYRSRAMNLWLETGRQLGIYPRESAPFGTQNKEYSSFSTSTTNFNPVINVYVNNTKADPEEIAEAIATKIEKIYSNSLRKK</sequence>
<dbReference type="PANTHER" id="PTHR38812:SF2">
    <property type="entry name" value="MU-LIKE PROPHAGE FLUMU PROTEIN GP42"/>
    <property type="match status" value="1"/>
</dbReference>
<dbReference type="PANTHER" id="PTHR38812">
    <property type="entry name" value="MU-LIKE PROPHAGE FLUMU PROTEIN GP42"/>
    <property type="match status" value="1"/>
</dbReference>
<name>M8CUN2_THETY</name>
<dbReference type="PATRIC" id="fig|1198630.3.peg.2362"/>
<protein>
    <submittedName>
        <fullName evidence="3">Tape measure domain containing protein</fullName>
    </submittedName>
</protein>
<gene>
    <name evidence="3" type="ORF">TthWC1_2363</name>
</gene>
<dbReference type="HOGENOM" id="CLU_438011_0_0_9"/>